<dbReference type="EMBL" id="SEKV01000034">
    <property type="protein sequence ID" value="TFY68269.1"/>
    <property type="molecule type" value="Genomic_DNA"/>
</dbReference>
<feature type="region of interest" description="Disordered" evidence="5">
    <location>
        <begin position="108"/>
        <end position="244"/>
    </location>
</feature>
<feature type="coiled-coil region" evidence="4">
    <location>
        <begin position="378"/>
        <end position="409"/>
    </location>
</feature>
<feature type="region of interest" description="Disordered" evidence="5">
    <location>
        <begin position="925"/>
        <end position="1014"/>
    </location>
</feature>
<keyword evidence="2 4" id="KW-0175">Coiled coil</keyword>
<feature type="compositionally biased region" description="Polar residues" evidence="5">
    <location>
        <begin position="794"/>
        <end position="816"/>
    </location>
</feature>
<feature type="compositionally biased region" description="Basic residues" evidence="5">
    <location>
        <begin position="654"/>
        <end position="664"/>
    </location>
</feature>
<feature type="compositionally biased region" description="Low complexity" evidence="5">
    <location>
        <begin position="717"/>
        <end position="728"/>
    </location>
</feature>
<dbReference type="InterPro" id="IPR040661">
    <property type="entry name" value="LZ3wCH"/>
</dbReference>
<evidence type="ECO:0000256" key="1">
    <source>
        <dbReference type="ARBA" id="ARBA00004123"/>
    </source>
</evidence>
<dbReference type="STRING" id="34475.A0A4Y9Z4K6"/>
<evidence type="ECO:0000256" key="2">
    <source>
        <dbReference type="ARBA" id="ARBA00023054"/>
    </source>
</evidence>
<feature type="compositionally biased region" description="Basic and acidic residues" evidence="5">
    <location>
        <begin position="678"/>
        <end position="690"/>
    </location>
</feature>
<feature type="compositionally biased region" description="Basic and acidic residues" evidence="5">
    <location>
        <begin position="754"/>
        <end position="776"/>
    </location>
</feature>
<feature type="compositionally biased region" description="Polar residues" evidence="5">
    <location>
        <begin position="185"/>
        <end position="199"/>
    </location>
</feature>
<feature type="compositionally biased region" description="Low complexity" evidence="5">
    <location>
        <begin position="997"/>
        <end position="1009"/>
    </location>
</feature>
<evidence type="ECO:0000313" key="9">
    <source>
        <dbReference type="Proteomes" id="UP000298390"/>
    </source>
</evidence>
<evidence type="ECO:0000259" key="7">
    <source>
        <dbReference type="Pfam" id="PF18517"/>
    </source>
</evidence>
<evidence type="ECO:0000256" key="3">
    <source>
        <dbReference type="ARBA" id="ARBA00023242"/>
    </source>
</evidence>
<evidence type="ECO:0000256" key="5">
    <source>
        <dbReference type="SAM" id="MobiDB-lite"/>
    </source>
</evidence>
<feature type="compositionally biased region" description="Polar residues" evidence="5">
    <location>
        <begin position="131"/>
        <end position="141"/>
    </location>
</feature>
<keyword evidence="3" id="KW-0539">Nucleus</keyword>
<dbReference type="Pfam" id="PF03962">
    <property type="entry name" value="Mnd1"/>
    <property type="match status" value="1"/>
</dbReference>
<evidence type="ECO:0000259" key="6">
    <source>
        <dbReference type="Pfam" id="PF03962"/>
    </source>
</evidence>
<feature type="region of interest" description="Disordered" evidence="5">
    <location>
        <begin position="52"/>
        <end position="92"/>
    </location>
</feature>
<organism evidence="8 9">
    <name type="scientific">Rhodofomes roseus</name>
    <dbReference type="NCBI Taxonomy" id="34475"/>
    <lineage>
        <taxon>Eukaryota</taxon>
        <taxon>Fungi</taxon>
        <taxon>Dikarya</taxon>
        <taxon>Basidiomycota</taxon>
        <taxon>Agaricomycotina</taxon>
        <taxon>Agaricomycetes</taxon>
        <taxon>Polyporales</taxon>
        <taxon>Rhodofomes</taxon>
    </lineage>
</organism>
<dbReference type="Proteomes" id="UP000298390">
    <property type="component" value="Unassembled WGS sequence"/>
</dbReference>
<feature type="compositionally biased region" description="Basic and acidic residues" evidence="5">
    <location>
        <begin position="462"/>
        <end position="483"/>
    </location>
</feature>
<dbReference type="InterPro" id="IPR040453">
    <property type="entry name" value="Mnd1_HTH"/>
</dbReference>
<gene>
    <name evidence="8" type="ORF">EVJ58_g1114</name>
</gene>
<dbReference type="AlphaFoldDB" id="A0A4Y9Z4K6"/>
<feature type="compositionally biased region" description="Low complexity" evidence="5">
    <location>
        <begin position="431"/>
        <end position="443"/>
    </location>
</feature>
<protein>
    <submittedName>
        <fullName evidence="8">Uncharacterized protein</fullName>
    </submittedName>
</protein>
<dbReference type="GO" id="GO:0005634">
    <property type="term" value="C:nucleus"/>
    <property type="evidence" value="ECO:0007669"/>
    <property type="project" value="UniProtKB-SubCell"/>
</dbReference>
<reference evidence="8 9" key="1">
    <citation type="submission" date="2019-01" db="EMBL/GenBank/DDBJ databases">
        <title>Genome sequencing of the rare red list fungi Fomitopsis rosea.</title>
        <authorList>
            <person name="Buettner E."/>
            <person name="Kellner H."/>
        </authorList>
    </citation>
    <scope>NUCLEOTIDE SEQUENCE [LARGE SCALE GENOMIC DNA]</scope>
    <source>
        <strain evidence="8 9">DSM 105464</strain>
    </source>
</reference>
<dbReference type="Pfam" id="PF18517">
    <property type="entry name" value="LZ3wCH"/>
    <property type="match status" value="1"/>
</dbReference>
<accession>A0A4Y9Z4K6</accession>
<feature type="domain" description="Leucine zipper with capping helix" evidence="7">
    <location>
        <begin position="1185"/>
        <end position="1238"/>
    </location>
</feature>
<comment type="subcellular location">
    <subcellularLocation>
        <location evidence="1">Nucleus</location>
    </subcellularLocation>
</comment>
<proteinExistence type="predicted"/>
<feature type="compositionally biased region" description="Basic and acidic residues" evidence="5">
    <location>
        <begin position="147"/>
        <end position="158"/>
    </location>
</feature>
<name>A0A4Y9Z4K6_9APHY</name>
<evidence type="ECO:0000256" key="4">
    <source>
        <dbReference type="SAM" id="Coils"/>
    </source>
</evidence>
<feature type="coiled-coil region" evidence="4">
    <location>
        <begin position="1155"/>
        <end position="1182"/>
    </location>
</feature>
<feature type="region of interest" description="Disordered" evidence="5">
    <location>
        <begin position="638"/>
        <end position="878"/>
    </location>
</feature>
<feature type="region of interest" description="Disordered" evidence="5">
    <location>
        <begin position="422"/>
        <end position="548"/>
    </location>
</feature>
<feature type="compositionally biased region" description="Polar residues" evidence="5">
    <location>
        <begin position="529"/>
        <end position="544"/>
    </location>
</feature>
<comment type="caution">
    <text evidence="8">The sequence shown here is derived from an EMBL/GenBank/DDBJ whole genome shotgun (WGS) entry which is preliminary data.</text>
</comment>
<feature type="region of interest" description="Disordered" evidence="5">
    <location>
        <begin position="324"/>
        <end position="343"/>
    </location>
</feature>
<evidence type="ECO:0000313" key="8">
    <source>
        <dbReference type="EMBL" id="TFY68269.1"/>
    </source>
</evidence>
<feature type="compositionally biased region" description="Low complexity" evidence="5">
    <location>
        <begin position="117"/>
        <end position="130"/>
    </location>
</feature>
<feature type="domain" description="Mnd1 HTH" evidence="6">
    <location>
        <begin position="1059"/>
        <end position="1088"/>
    </location>
</feature>
<sequence>MATVLQLPPPDTGPAFNEVSTGISPAHAHMNEYASRLSIAEFDQLGDTRYPTLNPAPRPLSSVMPINRPGRHADAPAPVDAQESWRDYPMGGNAEVWRGEQLLQEVAAGDQRREDAASASSKPSAQSPNAESTLQPYSTPSGSPPRMSDRVGREDSSQRRPSSRGRSAEASRLPAESAQAPDMGQRSSGLRQSQAQDQYGSAPPSSPRHPALPSAGIGGPSASATSPIVPLVAGPSFTPSGMQVHLSSKPRASAQYPTYITPPPVMNNMNATYTPAQAPREEVCVECAMRDQDMADVDVTGPGVWERDSDVMYEELLHRELEEEAAGIAPPENSSRPRARGMPLSEQNLRVWLSINPKEPSSRQQTLDQYVKSQRTLLEAEALAHARAMREAKQLEEKMRDTYSQLRRSAYELGTTAQLNDDASGVRIKPPRSSSVPAASALAKTDSQGREVTLLENGMIVEHVDVRKEEKEERDRQRREARRDRSRARKSSRGSAIDVASIYSMPVPGSQRLGTNDSGFFSGPKGSESRYSQSFSPRPSSMLTTGERPHMLPRAYSQASFSDMQSIGSSTSPRRSRFFGFKNLTAGWRSQESFAPSGSMMDMHVALQREEQYLQQHPLAEPVSNTPTLRVDDHWVQEEGSSRTATPANGLEPKKKKSGFKKIWKIVTGSKSSSGQKGRPESRSLEKSEDFAPLAPPPPLSYLVDRDRGPGSRRHVSTPSLPTSVSPNPASPYPASLVTAPSSIIPSPTSGRHPAPDKDNLSDSRKNSGTLEDHHSRAPSGDASPDLDARGRPAQSSSRTLSSLGPQTPPTAQSRVSIAIRRDKSLPPLPAEAVDFPQGSPMAEGRPQTMFTYGHLPMSFSSDKLQPPQAPFRTSDKRRQSFGGLTSKAMMQSLPVKGVFGSTPVPPFLAEERYSEFGASRFSLRDADNSRGTGTQRSRDITARTKRPRSRFGLSALFGKKSSHGSQSGENGQDVYPNGLRTSGSDREHPVIGNGNSHAHTGSTSAHSGNQRMSVASRKNIAELVDQDPEFVAYRISASLLTERQAPRGLSAEEKRVKLLEIFHETKDFFQLKELEKLGPKMKGIVCQRGAAKPRGRWPGTGGQDRLIKLGLTIYKMQNRLNAVKGSQESYRAQLKELHAAIETEKAARPESTERDASLSRLSAAQKELQKLEAELAQYGACDPVKVEEKKRAVMLAKEAAERWTDNYILLLGHFTRQSCVEPSEIKKYLGVDDDYEDIC</sequence>